<dbReference type="GO" id="GO:0005634">
    <property type="term" value="C:nucleus"/>
    <property type="evidence" value="ECO:0007669"/>
    <property type="project" value="TreeGrafter"/>
</dbReference>
<name>A0A8J2WU39_ZYGB2</name>
<dbReference type="Pfam" id="PF00581">
    <property type="entry name" value="Rhodanese"/>
    <property type="match status" value="1"/>
</dbReference>
<proteinExistence type="predicted"/>
<feature type="domain" description="Rhodanese" evidence="1">
    <location>
        <begin position="22"/>
        <end position="128"/>
    </location>
</feature>
<dbReference type="AlphaFoldDB" id="A0A8J2WU39"/>
<dbReference type="GO" id="GO:0004725">
    <property type="term" value="F:protein tyrosine phosphatase activity"/>
    <property type="evidence" value="ECO:0007669"/>
    <property type="project" value="TreeGrafter"/>
</dbReference>
<dbReference type="EMBL" id="HG316454">
    <property type="protein sequence ID" value="CDF87290.1"/>
    <property type="molecule type" value="Genomic_DNA"/>
</dbReference>
<organism evidence="2 3">
    <name type="scientific">Zygosaccharomyces bailii (strain CLIB 213 / ATCC 58445 / CBS 680 / BCRC 21525 / NBRC 1098 / NCYC 1416 / NRRL Y-2227)</name>
    <dbReference type="NCBI Taxonomy" id="1333698"/>
    <lineage>
        <taxon>Eukaryota</taxon>
        <taxon>Fungi</taxon>
        <taxon>Dikarya</taxon>
        <taxon>Ascomycota</taxon>
        <taxon>Saccharomycotina</taxon>
        <taxon>Saccharomycetes</taxon>
        <taxon>Saccharomycetales</taxon>
        <taxon>Saccharomycetaceae</taxon>
        <taxon>Zygosaccharomyces</taxon>
    </lineage>
</organism>
<sequence>MQSRTIKYLDTSQLYSWMKRGAPEPFQVIDVRGSDYKGGHIKGGWNYPCRNFPDSITELTARLNEKRRLSGCTVINVVFHCARSQQRGPRSAMMFLKDLPQADLTNFNVYVLRGGFNHWKSVYGRDSTVTED</sequence>
<dbReference type="InterPro" id="IPR001763">
    <property type="entry name" value="Rhodanese-like_dom"/>
</dbReference>
<dbReference type="OrthoDB" id="102559at2759"/>
<dbReference type="PROSITE" id="PS50206">
    <property type="entry name" value="RHODANESE_3"/>
    <property type="match status" value="1"/>
</dbReference>
<keyword evidence="3" id="KW-1185">Reference proteome</keyword>
<dbReference type="PANTHER" id="PTHR10828:SF38">
    <property type="entry name" value="ARSENICAL-RESISTANCE PROTEIN 2-RELATED"/>
    <property type="match status" value="1"/>
</dbReference>
<dbReference type="PANTHER" id="PTHR10828">
    <property type="entry name" value="M-PHASE INDUCER PHOSPHATASE DUAL SPECIFICITY PHOSPHATASE CDC25"/>
    <property type="match status" value="1"/>
</dbReference>
<dbReference type="SUPFAM" id="SSF52821">
    <property type="entry name" value="Rhodanese/Cell cycle control phosphatase"/>
    <property type="match status" value="1"/>
</dbReference>
<evidence type="ECO:0000313" key="3">
    <source>
        <dbReference type="Proteomes" id="UP000019375"/>
    </source>
</evidence>
<dbReference type="SMART" id="SM00450">
    <property type="entry name" value="RHOD"/>
    <property type="match status" value="1"/>
</dbReference>
<evidence type="ECO:0000313" key="2">
    <source>
        <dbReference type="EMBL" id="CDF87290.1"/>
    </source>
</evidence>
<gene>
    <name evidence="2" type="ORF">BN860_03048g</name>
</gene>
<dbReference type="Gene3D" id="3.40.250.10">
    <property type="entry name" value="Rhodanese-like domain"/>
    <property type="match status" value="1"/>
</dbReference>
<dbReference type="Proteomes" id="UP000019375">
    <property type="component" value="Unassembled WGS sequence"/>
</dbReference>
<accession>A0A8J2WU39</accession>
<evidence type="ECO:0000259" key="1">
    <source>
        <dbReference type="PROSITE" id="PS50206"/>
    </source>
</evidence>
<dbReference type="GO" id="GO:0005737">
    <property type="term" value="C:cytoplasm"/>
    <property type="evidence" value="ECO:0007669"/>
    <property type="project" value="TreeGrafter"/>
</dbReference>
<protein>
    <submittedName>
        <fullName evidence="2">BN860_03048g1_1</fullName>
    </submittedName>
</protein>
<reference evidence="3" key="1">
    <citation type="journal article" date="2013" name="Genome Announc.">
        <title>Genome sequence of the food spoilage yeast Zygosaccharomyces bailii CLIB 213(T).</title>
        <authorList>
            <person name="Galeote V."/>
            <person name="Bigey F."/>
            <person name="Devillers H."/>
            <person name="Neuveglise C."/>
            <person name="Dequin S."/>
        </authorList>
    </citation>
    <scope>NUCLEOTIDE SEQUENCE [LARGE SCALE GENOMIC DNA]</scope>
    <source>
        <strain evidence="3">CLIB 213 / ATCC 58445 / CBS 680 / CCRC 21525 / NBRC 1098 / NCYC 1416 / NRRL Y-2227</strain>
    </source>
</reference>
<dbReference type="InterPro" id="IPR036873">
    <property type="entry name" value="Rhodanese-like_dom_sf"/>
</dbReference>